<evidence type="ECO:0000313" key="1">
    <source>
        <dbReference type="EMBL" id="SVD09935.1"/>
    </source>
</evidence>
<dbReference type="EMBL" id="UINC01129500">
    <property type="protein sequence ID" value="SVD09935.1"/>
    <property type="molecule type" value="Genomic_DNA"/>
</dbReference>
<accession>A0A382SKC5</accession>
<name>A0A382SKC5_9ZZZZ</name>
<gene>
    <name evidence="1" type="ORF">METZ01_LOCUS362789</name>
</gene>
<sequence length="50" mass="6066">MVKKLKIILLQDEHWQTRMYHEIIFGVMDGHCLEPKKTHHSTSICCYYFL</sequence>
<protein>
    <submittedName>
        <fullName evidence="1">Uncharacterized protein</fullName>
    </submittedName>
</protein>
<dbReference type="AlphaFoldDB" id="A0A382SKC5"/>
<proteinExistence type="predicted"/>
<reference evidence="1" key="1">
    <citation type="submission" date="2018-05" db="EMBL/GenBank/DDBJ databases">
        <authorList>
            <person name="Lanie J.A."/>
            <person name="Ng W.-L."/>
            <person name="Kazmierczak K.M."/>
            <person name="Andrzejewski T.M."/>
            <person name="Davidsen T.M."/>
            <person name="Wayne K.J."/>
            <person name="Tettelin H."/>
            <person name="Glass J.I."/>
            <person name="Rusch D."/>
            <person name="Podicherti R."/>
            <person name="Tsui H.-C.T."/>
            <person name="Winkler M.E."/>
        </authorList>
    </citation>
    <scope>NUCLEOTIDE SEQUENCE</scope>
</reference>
<organism evidence="1">
    <name type="scientific">marine metagenome</name>
    <dbReference type="NCBI Taxonomy" id="408172"/>
    <lineage>
        <taxon>unclassified sequences</taxon>
        <taxon>metagenomes</taxon>
        <taxon>ecological metagenomes</taxon>
    </lineage>
</organism>